<dbReference type="PANTHER" id="PTHR46618:SF1">
    <property type="entry name" value="ARMADILLO REPEAT-CONTAINING PROTEIN 3"/>
    <property type="match status" value="1"/>
</dbReference>
<dbReference type="InterPro" id="IPR011989">
    <property type="entry name" value="ARM-like"/>
</dbReference>
<organism evidence="5 6">
    <name type="scientific">Opisthorchis viverrini</name>
    <name type="common">Southeast Asian liver fluke</name>
    <dbReference type="NCBI Taxonomy" id="6198"/>
    <lineage>
        <taxon>Eukaryota</taxon>
        <taxon>Metazoa</taxon>
        <taxon>Spiralia</taxon>
        <taxon>Lophotrochozoa</taxon>
        <taxon>Platyhelminthes</taxon>
        <taxon>Trematoda</taxon>
        <taxon>Digenea</taxon>
        <taxon>Opisthorchiida</taxon>
        <taxon>Opisthorchiata</taxon>
        <taxon>Opisthorchiidae</taxon>
        <taxon>Opisthorchis</taxon>
    </lineage>
</organism>
<gene>
    <name evidence="5" type="ORF">X801_04205</name>
</gene>
<accession>A0A1S8WZQ1</accession>
<dbReference type="EMBL" id="KV892969">
    <property type="protein sequence ID" value="OON19918.1"/>
    <property type="molecule type" value="Genomic_DNA"/>
</dbReference>
<dbReference type="InterPro" id="IPR055164">
    <property type="entry name" value="EDR1/CTR1/ARMC3-like_pept-like"/>
</dbReference>
<evidence type="ECO:0000256" key="1">
    <source>
        <dbReference type="ARBA" id="ARBA00022737"/>
    </source>
</evidence>
<dbReference type="PROSITE" id="PS50176">
    <property type="entry name" value="ARM_REPEAT"/>
    <property type="match status" value="1"/>
</dbReference>
<dbReference type="InterPro" id="IPR000225">
    <property type="entry name" value="Armadillo"/>
</dbReference>
<dbReference type="AlphaFoldDB" id="A0A1S8WZQ1"/>
<dbReference type="PANTHER" id="PTHR46618">
    <property type="entry name" value="ARMADILLO REPEAT-CONTAINING PROTEIN 3"/>
    <property type="match status" value="1"/>
</dbReference>
<reference evidence="5 6" key="1">
    <citation type="submission" date="2015-03" db="EMBL/GenBank/DDBJ databases">
        <title>Draft genome of the nematode, Opisthorchis viverrini.</title>
        <authorList>
            <person name="Mitreva M."/>
        </authorList>
    </citation>
    <scope>NUCLEOTIDE SEQUENCE [LARGE SCALE GENOMIC DNA]</scope>
    <source>
        <strain evidence="5">Khon Kaen</strain>
    </source>
</reference>
<proteinExistence type="predicted"/>
<feature type="region of interest" description="Disordered" evidence="3">
    <location>
        <begin position="322"/>
        <end position="365"/>
    </location>
</feature>
<dbReference type="Pfam" id="PF14381">
    <property type="entry name" value="EDR1_CTR1_ARMC3_pept"/>
    <property type="match status" value="1"/>
</dbReference>
<evidence type="ECO:0000259" key="4">
    <source>
        <dbReference type="Pfam" id="PF14381"/>
    </source>
</evidence>
<evidence type="ECO:0000256" key="2">
    <source>
        <dbReference type="PROSITE-ProRule" id="PRU00259"/>
    </source>
</evidence>
<protein>
    <submittedName>
        <fullName evidence="5">Armadillo/beta-catenin-like repeat protein</fullName>
    </submittedName>
</protein>
<dbReference type="Pfam" id="PF00514">
    <property type="entry name" value="Arm"/>
    <property type="match status" value="1"/>
</dbReference>
<dbReference type="InterPro" id="IPR052441">
    <property type="entry name" value="Armadillo-Ser/Thr_Kinase"/>
</dbReference>
<dbReference type="SUPFAM" id="SSF48371">
    <property type="entry name" value="ARM repeat"/>
    <property type="match status" value="1"/>
</dbReference>
<sequence>MAAKKRIKREESDGKEGFGPVTVGLREAESAILLLNCSENEVVVCACDALYKFLSKSKLTCVNRGRYSDDNNKRLLLKQNLCQNLLPLLSSGDKLVRRNALSILGLISSFKDAADAIRKVPNYLSLFRKLLNPEEFDNTREFTLLTLKNLCDDSSTVGDVVQEKLIPPIVDCLNCLDPDVKKNALDALLKMNKDFEVRSALAVTSTLQLLLDQLGSEFPSIQNTALLVFSRLTSDCKLQTTIRSQLQKMNAFDTFIDLLGKPELNDLHLAALSVTEHLLEDVNCVKVSEIRSHHGDIKTLLMQDLLRSGKLHTLFRFLGDQEAKRESDKQPQVGASSTKGKGGSPKKTSPQKSPRKAKTQEEKPSVITLPETKIHACYAVMRAAHNADIRRVLHDADVEQMLVHLLSHEDQTVRSSAAQAIAVVSRSSLCQERILQLGGLEWLIRMTCSEKYETKSAGALALAALTTGNPALCHELAERSSGIDCLLSCLDLQDPGAHTAVVSGLTALTSLALEESTRPMVLQRISGKVFVPCLLSGSTTVQTKAALATAAMICEPEKLVEFCENDGIQALVHLLNSPVPDVCRSACWAIFTLGADSHAAKLLATSSVIKQLLAINRSAAKRNQFTALALQRLLDAKLEIKFALTGRLDFSDQIQNQFYDVGAVLSVSDVLSLPDYMEQTLNDKRPIYVISIGENHSDEDVFQQVAVAELHDGDTIENKTLPAGVLTMAVDDRLVQWLEHVRVHIEPLTNPRQQFSELAEFVASQYGGCVKLEDLETFRPELALAELRAQRMSNVIPIGTIRIGNQLHRTLLFKFLADQIGLPTTLVRGNYGRSYNEVVLEDRSETGSSHSRTYIVDLMYTPGRLIEATSRKALEYISLF</sequence>
<keyword evidence="1" id="KW-0677">Repeat</keyword>
<evidence type="ECO:0000313" key="6">
    <source>
        <dbReference type="Proteomes" id="UP000243686"/>
    </source>
</evidence>
<feature type="repeat" description="ARM" evidence="2">
    <location>
        <begin position="566"/>
        <end position="608"/>
    </location>
</feature>
<dbReference type="InterPro" id="IPR016024">
    <property type="entry name" value="ARM-type_fold"/>
</dbReference>
<dbReference type="SMART" id="SM00185">
    <property type="entry name" value="ARM"/>
    <property type="match status" value="8"/>
</dbReference>
<feature type="domain" description="EDR1/CTR1/ARMC3-like peptidase-like" evidence="4">
    <location>
        <begin position="720"/>
        <end position="866"/>
    </location>
</feature>
<dbReference type="Gene3D" id="1.25.10.10">
    <property type="entry name" value="Leucine-rich Repeat Variant"/>
    <property type="match status" value="3"/>
</dbReference>
<evidence type="ECO:0000256" key="3">
    <source>
        <dbReference type="SAM" id="MobiDB-lite"/>
    </source>
</evidence>
<dbReference type="Proteomes" id="UP000243686">
    <property type="component" value="Unassembled WGS sequence"/>
</dbReference>
<name>A0A1S8WZQ1_OPIVI</name>
<evidence type="ECO:0000313" key="5">
    <source>
        <dbReference type="EMBL" id="OON19918.1"/>
    </source>
</evidence>
<keyword evidence="6" id="KW-1185">Reference proteome</keyword>